<evidence type="ECO:0000256" key="3">
    <source>
        <dbReference type="ARBA" id="ARBA00023163"/>
    </source>
</evidence>
<protein>
    <submittedName>
        <fullName evidence="6">AcrR family transcriptional regulator</fullName>
    </submittedName>
</protein>
<sequence length="207" mass="21961">MTQAPRTRGRLNRSLVLTKAIELMDAEGVDGLTIRALATALGAKPMAIYTYFAGKDELFTAAYAELVAGIPLPGIEDGIAGLKQNLRAHRAVMLAHPCVLQLVLRLGRPTEYNLRLNEAAFGVLLHLGLAPREALLRAMAASWLALGSATNSTSRLATNPVVLPTAADFPPETHPALHAVLSVLPGLDDAELFEAGLDLVLGPTSDR</sequence>
<dbReference type="GO" id="GO:0003700">
    <property type="term" value="F:DNA-binding transcription factor activity"/>
    <property type="evidence" value="ECO:0007669"/>
    <property type="project" value="TreeGrafter"/>
</dbReference>
<keyword evidence="7" id="KW-1185">Reference proteome</keyword>
<organism evidence="6 7">
    <name type="scientific">Crossiella cryophila</name>
    <dbReference type="NCBI Taxonomy" id="43355"/>
    <lineage>
        <taxon>Bacteria</taxon>
        <taxon>Bacillati</taxon>
        <taxon>Actinomycetota</taxon>
        <taxon>Actinomycetes</taxon>
        <taxon>Pseudonocardiales</taxon>
        <taxon>Pseudonocardiaceae</taxon>
        <taxon>Crossiella</taxon>
    </lineage>
</organism>
<dbReference type="Proteomes" id="UP000533598">
    <property type="component" value="Unassembled WGS sequence"/>
</dbReference>
<dbReference type="PANTHER" id="PTHR30055:SF151">
    <property type="entry name" value="TRANSCRIPTIONAL REGULATORY PROTEIN"/>
    <property type="match status" value="1"/>
</dbReference>
<dbReference type="SUPFAM" id="SSF48498">
    <property type="entry name" value="Tetracyclin repressor-like, C-terminal domain"/>
    <property type="match status" value="1"/>
</dbReference>
<keyword evidence="1" id="KW-0805">Transcription regulation</keyword>
<feature type="DNA-binding region" description="H-T-H motif" evidence="4">
    <location>
        <begin position="33"/>
        <end position="52"/>
    </location>
</feature>
<name>A0A7W7C6C8_9PSEU</name>
<dbReference type="PROSITE" id="PS50977">
    <property type="entry name" value="HTH_TETR_2"/>
    <property type="match status" value="1"/>
</dbReference>
<dbReference type="Pfam" id="PF00440">
    <property type="entry name" value="TetR_N"/>
    <property type="match status" value="1"/>
</dbReference>
<dbReference type="InterPro" id="IPR036271">
    <property type="entry name" value="Tet_transcr_reg_TetR-rel_C_sf"/>
</dbReference>
<dbReference type="InterPro" id="IPR009057">
    <property type="entry name" value="Homeodomain-like_sf"/>
</dbReference>
<dbReference type="Pfam" id="PF02909">
    <property type="entry name" value="TetR_C_1"/>
    <property type="match status" value="1"/>
</dbReference>
<evidence type="ECO:0000313" key="6">
    <source>
        <dbReference type="EMBL" id="MBB4675374.1"/>
    </source>
</evidence>
<feature type="domain" description="HTH tetR-type" evidence="5">
    <location>
        <begin position="10"/>
        <end position="70"/>
    </location>
</feature>
<dbReference type="SUPFAM" id="SSF46689">
    <property type="entry name" value="Homeodomain-like"/>
    <property type="match status" value="1"/>
</dbReference>
<dbReference type="GO" id="GO:0000976">
    <property type="term" value="F:transcription cis-regulatory region binding"/>
    <property type="evidence" value="ECO:0007669"/>
    <property type="project" value="TreeGrafter"/>
</dbReference>
<gene>
    <name evidence="6" type="ORF">HNR67_001492</name>
</gene>
<dbReference type="AlphaFoldDB" id="A0A7W7C6C8"/>
<dbReference type="PANTHER" id="PTHR30055">
    <property type="entry name" value="HTH-TYPE TRANSCRIPTIONAL REGULATOR RUTR"/>
    <property type="match status" value="1"/>
</dbReference>
<dbReference type="InterPro" id="IPR004111">
    <property type="entry name" value="Repressor_TetR_C"/>
</dbReference>
<evidence type="ECO:0000256" key="1">
    <source>
        <dbReference type="ARBA" id="ARBA00023015"/>
    </source>
</evidence>
<evidence type="ECO:0000256" key="4">
    <source>
        <dbReference type="PROSITE-ProRule" id="PRU00335"/>
    </source>
</evidence>
<dbReference type="InterPro" id="IPR001647">
    <property type="entry name" value="HTH_TetR"/>
</dbReference>
<dbReference type="RefSeq" id="WP_185001354.1">
    <property type="nucleotide sequence ID" value="NZ_BAAAUI010000006.1"/>
</dbReference>
<comment type="caution">
    <text evidence="6">The sequence shown here is derived from an EMBL/GenBank/DDBJ whole genome shotgun (WGS) entry which is preliminary data.</text>
</comment>
<keyword evidence="2 4" id="KW-0238">DNA-binding</keyword>
<evidence type="ECO:0000313" key="7">
    <source>
        <dbReference type="Proteomes" id="UP000533598"/>
    </source>
</evidence>
<proteinExistence type="predicted"/>
<dbReference type="InterPro" id="IPR050109">
    <property type="entry name" value="HTH-type_TetR-like_transc_reg"/>
</dbReference>
<evidence type="ECO:0000256" key="2">
    <source>
        <dbReference type="ARBA" id="ARBA00023125"/>
    </source>
</evidence>
<dbReference type="Gene3D" id="1.10.357.10">
    <property type="entry name" value="Tetracycline Repressor, domain 2"/>
    <property type="match status" value="1"/>
</dbReference>
<keyword evidence="3" id="KW-0804">Transcription</keyword>
<accession>A0A7W7C6C8</accession>
<dbReference type="EMBL" id="JACHMH010000001">
    <property type="protein sequence ID" value="MBB4675374.1"/>
    <property type="molecule type" value="Genomic_DNA"/>
</dbReference>
<evidence type="ECO:0000259" key="5">
    <source>
        <dbReference type="PROSITE" id="PS50977"/>
    </source>
</evidence>
<dbReference type="GO" id="GO:0045892">
    <property type="term" value="P:negative regulation of DNA-templated transcription"/>
    <property type="evidence" value="ECO:0007669"/>
    <property type="project" value="InterPro"/>
</dbReference>
<reference evidence="6 7" key="1">
    <citation type="submission" date="2020-08" db="EMBL/GenBank/DDBJ databases">
        <title>Sequencing the genomes of 1000 actinobacteria strains.</title>
        <authorList>
            <person name="Klenk H.-P."/>
        </authorList>
    </citation>
    <scope>NUCLEOTIDE SEQUENCE [LARGE SCALE GENOMIC DNA]</scope>
    <source>
        <strain evidence="6 7">DSM 44230</strain>
    </source>
</reference>